<dbReference type="PIRSF" id="PIRSF004846">
    <property type="entry name" value="ModA"/>
    <property type="match status" value="1"/>
</dbReference>
<dbReference type="Pfam" id="PF13531">
    <property type="entry name" value="SBP_bac_11"/>
    <property type="match status" value="1"/>
</dbReference>
<organism evidence="5 6">
    <name type="scientific">Mucilaginibacter ximonensis</name>
    <dbReference type="NCBI Taxonomy" id="538021"/>
    <lineage>
        <taxon>Bacteria</taxon>
        <taxon>Pseudomonadati</taxon>
        <taxon>Bacteroidota</taxon>
        <taxon>Sphingobacteriia</taxon>
        <taxon>Sphingobacteriales</taxon>
        <taxon>Sphingobacteriaceae</taxon>
        <taxon>Mucilaginibacter</taxon>
    </lineage>
</organism>
<reference evidence="6" key="1">
    <citation type="journal article" date="2019" name="Int. J. Syst. Evol. Microbiol.">
        <title>The Global Catalogue of Microorganisms (GCM) 10K type strain sequencing project: providing services to taxonomists for standard genome sequencing and annotation.</title>
        <authorList>
            <consortium name="The Broad Institute Genomics Platform"/>
            <consortium name="The Broad Institute Genome Sequencing Center for Infectious Disease"/>
            <person name="Wu L."/>
            <person name="Ma J."/>
        </authorList>
    </citation>
    <scope>NUCLEOTIDE SEQUENCE [LARGE SCALE GENOMIC DNA]</scope>
    <source>
        <strain evidence="6">KCTC 22437</strain>
    </source>
</reference>
<dbReference type="SUPFAM" id="SSF53850">
    <property type="entry name" value="Periplasmic binding protein-like II"/>
    <property type="match status" value="1"/>
</dbReference>
<protein>
    <submittedName>
        <fullName evidence="5">Molybdate ABC transporter substrate-binding protein</fullName>
    </submittedName>
</protein>
<comment type="similarity">
    <text evidence="1">Belongs to the bacterial solute-binding protein ModA family.</text>
</comment>
<dbReference type="NCBIfam" id="TIGR01256">
    <property type="entry name" value="modA"/>
    <property type="match status" value="1"/>
</dbReference>
<dbReference type="Gene3D" id="3.40.190.10">
    <property type="entry name" value="Periplasmic binding protein-like II"/>
    <property type="match status" value="2"/>
</dbReference>
<dbReference type="InterPro" id="IPR005950">
    <property type="entry name" value="ModA"/>
</dbReference>
<dbReference type="EMBL" id="JBHUPD010000002">
    <property type="protein sequence ID" value="MFD2872752.1"/>
    <property type="molecule type" value="Genomic_DNA"/>
</dbReference>
<accession>A0ABW5YBV5</accession>
<evidence type="ECO:0000256" key="1">
    <source>
        <dbReference type="ARBA" id="ARBA00009175"/>
    </source>
</evidence>
<evidence type="ECO:0000256" key="4">
    <source>
        <dbReference type="SAM" id="SignalP"/>
    </source>
</evidence>
<proteinExistence type="inferred from homology"/>
<evidence type="ECO:0000313" key="5">
    <source>
        <dbReference type="EMBL" id="MFD2872752.1"/>
    </source>
</evidence>
<evidence type="ECO:0000256" key="3">
    <source>
        <dbReference type="ARBA" id="ARBA00022729"/>
    </source>
</evidence>
<dbReference type="InterPro" id="IPR044084">
    <property type="entry name" value="AvModA-like_subst-bd"/>
</dbReference>
<feature type="chain" id="PRO_5045576747" evidence="4">
    <location>
        <begin position="35"/>
        <end position="259"/>
    </location>
</feature>
<dbReference type="CDD" id="cd13539">
    <property type="entry name" value="PBP2_AvModA"/>
    <property type="match status" value="1"/>
</dbReference>
<dbReference type="PANTHER" id="PTHR30632:SF14">
    <property type="entry name" value="TUNGSTATE_MOLYBDATE_CHROMATE-BINDING PROTEIN MODA"/>
    <property type="match status" value="1"/>
</dbReference>
<comment type="caution">
    <text evidence="5">The sequence shown here is derived from an EMBL/GenBank/DDBJ whole genome shotgun (WGS) entry which is preliminary data.</text>
</comment>
<dbReference type="InterPro" id="IPR050682">
    <property type="entry name" value="ModA/WtpA"/>
</dbReference>
<name>A0ABW5YBV5_9SPHI</name>
<feature type="signal peptide" evidence="4">
    <location>
        <begin position="1"/>
        <end position="34"/>
    </location>
</feature>
<evidence type="ECO:0000256" key="2">
    <source>
        <dbReference type="ARBA" id="ARBA00022723"/>
    </source>
</evidence>
<gene>
    <name evidence="5" type="primary">modA</name>
    <name evidence="5" type="ORF">ACFS5N_09750</name>
</gene>
<evidence type="ECO:0000313" key="6">
    <source>
        <dbReference type="Proteomes" id="UP001597557"/>
    </source>
</evidence>
<sequence length="259" mass="28580">MKMDLRNIFARNIKLLALTIFFNLLLCAASFAQALKVAAAANLQSVITVLQKDFKQRTGIDIEPIVGSSGKLVAQIKNGAPYDIFLSADMRFPESLYKDGFATKAPVVYAYGSLIICSTKNIGFENWERTLLTPRIQKIAIANPAVAPYGAAASEVLQKKGILDNVHSKMVWGESISQVNTYVSTGVVDVGFTSQALVKDPANKTLLYWKIIDPKEYAPIKQGVVILKRAAANAQAEKFYNYLLGPDAKKIFKQYGYRF</sequence>
<dbReference type="PANTHER" id="PTHR30632">
    <property type="entry name" value="MOLYBDATE-BINDING PERIPLASMIC PROTEIN"/>
    <property type="match status" value="1"/>
</dbReference>
<keyword evidence="3 4" id="KW-0732">Signal</keyword>
<keyword evidence="2" id="KW-0479">Metal-binding</keyword>
<dbReference type="Proteomes" id="UP001597557">
    <property type="component" value="Unassembled WGS sequence"/>
</dbReference>
<dbReference type="RefSeq" id="WP_377184784.1">
    <property type="nucleotide sequence ID" value="NZ_JBHUPD010000002.1"/>
</dbReference>
<keyword evidence="6" id="KW-1185">Reference proteome</keyword>